<gene>
    <name evidence="1" type="ORF">BDM02DRAFT_3184620</name>
</gene>
<proteinExistence type="predicted"/>
<reference evidence="1" key="1">
    <citation type="submission" date="2019-10" db="EMBL/GenBank/DDBJ databases">
        <authorList>
            <consortium name="DOE Joint Genome Institute"/>
            <person name="Kuo A."/>
            <person name="Miyauchi S."/>
            <person name="Kiss E."/>
            <person name="Drula E."/>
            <person name="Kohler A."/>
            <person name="Sanchez-Garcia M."/>
            <person name="Andreopoulos B."/>
            <person name="Barry K.W."/>
            <person name="Bonito G."/>
            <person name="Buee M."/>
            <person name="Carver A."/>
            <person name="Chen C."/>
            <person name="Cichocki N."/>
            <person name="Clum A."/>
            <person name="Culley D."/>
            <person name="Crous P.W."/>
            <person name="Fauchery L."/>
            <person name="Girlanda M."/>
            <person name="Hayes R."/>
            <person name="Keri Z."/>
            <person name="Labutti K."/>
            <person name="Lipzen A."/>
            <person name="Lombard V."/>
            <person name="Magnuson J."/>
            <person name="Maillard F."/>
            <person name="Morin E."/>
            <person name="Murat C."/>
            <person name="Nolan M."/>
            <person name="Ohm R."/>
            <person name="Pangilinan J."/>
            <person name="Pereira M."/>
            <person name="Perotto S."/>
            <person name="Peter M."/>
            <person name="Riley R."/>
            <person name="Sitrit Y."/>
            <person name="Stielow B."/>
            <person name="Szollosi G."/>
            <person name="Zifcakova L."/>
            <person name="Stursova M."/>
            <person name="Spatafora J.W."/>
            <person name="Tedersoo L."/>
            <person name="Vaario L.-M."/>
            <person name="Yamada A."/>
            <person name="Yan M."/>
            <person name="Wang P."/>
            <person name="Xu J."/>
            <person name="Bruns T."/>
            <person name="Baldrian P."/>
            <person name="Vilgalys R."/>
            <person name="Henrissat B."/>
            <person name="Grigoriev I.V."/>
            <person name="Hibbett D."/>
            <person name="Nagy L.G."/>
            <person name="Martin F.M."/>
        </authorList>
    </citation>
    <scope>NUCLEOTIDE SEQUENCE</scope>
    <source>
        <strain evidence="1">P2</strain>
    </source>
</reference>
<evidence type="ECO:0000313" key="1">
    <source>
        <dbReference type="EMBL" id="KAF9651367.1"/>
    </source>
</evidence>
<dbReference type="EMBL" id="MU117976">
    <property type="protein sequence ID" value="KAF9651367.1"/>
    <property type="molecule type" value="Genomic_DNA"/>
</dbReference>
<name>A0ACB6ZPB1_THEGA</name>
<keyword evidence="2" id="KW-1185">Reference proteome</keyword>
<dbReference type="Proteomes" id="UP000886501">
    <property type="component" value="Unassembled WGS sequence"/>
</dbReference>
<comment type="caution">
    <text evidence="1">The sequence shown here is derived from an EMBL/GenBank/DDBJ whole genome shotgun (WGS) entry which is preliminary data.</text>
</comment>
<accession>A0ACB6ZPB1</accession>
<evidence type="ECO:0000313" key="2">
    <source>
        <dbReference type="Proteomes" id="UP000886501"/>
    </source>
</evidence>
<sequence length="402" mass="45078">MIPRFGAYIASSHTLQHAAQLFIGSISDPYVSADGTLELSIASSRALLNPDELPIATATLIAINWSFAWKSNSTETTFVNPFSSQHLLPIQNMVSSVVERVLSRDFVRRYPLIFGVWRNSIGAEMAMFPQVNQPILNIIARSKNTTFQKQCRRLLRASFVFSSLRRSNNTVYDSSLNRLQDALGSLTLDDVLVLSCRNDERVLLVSLQRLHRTLFRAERFKASTFINKSDDPLHNSDHYEPSSDVLLEYDGSEPFEDLGDPPLDSDENAFMDLFTESESPQDTRNRDIPPFETLGSQETADTGGLSEADADASTLAGLDDHWDSTDLEPNSTQRRELSFLDDDNLGYMTLDLDASSTGFPWHASTRSDISRFYGLDTATLDQPVLDLDSDDEMYEEEAVLNF</sequence>
<reference evidence="1" key="2">
    <citation type="journal article" date="2020" name="Nat. Commun.">
        <title>Large-scale genome sequencing of mycorrhizal fungi provides insights into the early evolution of symbiotic traits.</title>
        <authorList>
            <person name="Miyauchi S."/>
            <person name="Kiss E."/>
            <person name="Kuo A."/>
            <person name="Drula E."/>
            <person name="Kohler A."/>
            <person name="Sanchez-Garcia M."/>
            <person name="Morin E."/>
            <person name="Andreopoulos B."/>
            <person name="Barry K.W."/>
            <person name="Bonito G."/>
            <person name="Buee M."/>
            <person name="Carver A."/>
            <person name="Chen C."/>
            <person name="Cichocki N."/>
            <person name="Clum A."/>
            <person name="Culley D."/>
            <person name="Crous P.W."/>
            <person name="Fauchery L."/>
            <person name="Girlanda M."/>
            <person name="Hayes R.D."/>
            <person name="Keri Z."/>
            <person name="LaButti K."/>
            <person name="Lipzen A."/>
            <person name="Lombard V."/>
            <person name="Magnuson J."/>
            <person name="Maillard F."/>
            <person name="Murat C."/>
            <person name="Nolan M."/>
            <person name="Ohm R.A."/>
            <person name="Pangilinan J."/>
            <person name="Pereira M.F."/>
            <person name="Perotto S."/>
            <person name="Peter M."/>
            <person name="Pfister S."/>
            <person name="Riley R."/>
            <person name="Sitrit Y."/>
            <person name="Stielow J.B."/>
            <person name="Szollosi G."/>
            <person name="Zifcakova L."/>
            <person name="Stursova M."/>
            <person name="Spatafora J.W."/>
            <person name="Tedersoo L."/>
            <person name="Vaario L.M."/>
            <person name="Yamada A."/>
            <person name="Yan M."/>
            <person name="Wang P."/>
            <person name="Xu J."/>
            <person name="Bruns T."/>
            <person name="Baldrian P."/>
            <person name="Vilgalys R."/>
            <person name="Dunand C."/>
            <person name="Henrissat B."/>
            <person name="Grigoriev I.V."/>
            <person name="Hibbett D."/>
            <person name="Nagy L.G."/>
            <person name="Martin F.M."/>
        </authorList>
    </citation>
    <scope>NUCLEOTIDE SEQUENCE</scope>
    <source>
        <strain evidence="1">P2</strain>
    </source>
</reference>
<protein>
    <submittedName>
        <fullName evidence="1">Uncharacterized protein</fullName>
    </submittedName>
</protein>
<organism evidence="1 2">
    <name type="scientific">Thelephora ganbajun</name>
    <name type="common">Ganba fungus</name>
    <dbReference type="NCBI Taxonomy" id="370292"/>
    <lineage>
        <taxon>Eukaryota</taxon>
        <taxon>Fungi</taxon>
        <taxon>Dikarya</taxon>
        <taxon>Basidiomycota</taxon>
        <taxon>Agaricomycotina</taxon>
        <taxon>Agaricomycetes</taxon>
        <taxon>Thelephorales</taxon>
        <taxon>Thelephoraceae</taxon>
        <taxon>Thelephora</taxon>
    </lineage>
</organism>